<comment type="caution">
    <text evidence="1">The sequence shown here is derived from an EMBL/GenBank/DDBJ whole genome shotgun (WGS) entry which is preliminary data.</text>
</comment>
<sequence>MEDEYKEVVKEFYKVYRPLQKRYSLRSHMHFSAYADGIIEIWEYMGETQKKRICKIKEVTEIDCYKRAIEHLKIYGREKEEKENKRNTAVAV</sequence>
<dbReference type="EMBL" id="RAYQ01000001">
    <property type="protein sequence ID" value="RKI94326.1"/>
    <property type="molecule type" value="Genomic_DNA"/>
</dbReference>
<gene>
    <name evidence="1" type="ORF">D7V94_01930</name>
</gene>
<dbReference type="Proteomes" id="UP000280696">
    <property type="component" value="Unassembled WGS sequence"/>
</dbReference>
<evidence type="ECO:0000313" key="2">
    <source>
        <dbReference type="Proteomes" id="UP000280696"/>
    </source>
</evidence>
<accession>A0A3A9B493</accession>
<proteinExistence type="predicted"/>
<reference evidence="1 2" key="1">
    <citation type="submission" date="2018-09" db="EMBL/GenBank/DDBJ databases">
        <title>Murine metabolic-syndrome-specific gut microbial biobank.</title>
        <authorList>
            <person name="Liu C."/>
        </authorList>
    </citation>
    <scope>NUCLEOTIDE SEQUENCE [LARGE SCALE GENOMIC DNA]</scope>
    <source>
        <strain evidence="1 2">0.1xD8-82</strain>
    </source>
</reference>
<dbReference type="AlphaFoldDB" id="A0A3A9B493"/>
<evidence type="ECO:0000313" key="1">
    <source>
        <dbReference type="EMBL" id="RKI94326.1"/>
    </source>
</evidence>
<organism evidence="1 2">
    <name type="scientific">Parablautia intestinalis</name>
    <dbReference type="NCBI Taxonomy" id="2320100"/>
    <lineage>
        <taxon>Bacteria</taxon>
        <taxon>Bacillati</taxon>
        <taxon>Bacillota</taxon>
        <taxon>Clostridia</taxon>
        <taxon>Lachnospirales</taxon>
        <taxon>Lachnospiraceae</taxon>
        <taxon>Parablautia</taxon>
    </lineage>
</organism>
<keyword evidence="2" id="KW-1185">Reference proteome</keyword>
<protein>
    <submittedName>
        <fullName evidence="1">Uncharacterized protein</fullName>
    </submittedName>
</protein>
<dbReference type="RefSeq" id="WP_120466219.1">
    <property type="nucleotide sequence ID" value="NZ_RAYQ01000001.1"/>
</dbReference>
<name>A0A3A9B493_9FIRM</name>